<evidence type="ECO:0000256" key="1">
    <source>
        <dbReference type="SAM" id="MobiDB-lite"/>
    </source>
</evidence>
<dbReference type="Proteomes" id="UP000615446">
    <property type="component" value="Unassembled WGS sequence"/>
</dbReference>
<gene>
    <name evidence="2" type="ORF">RCL2_000649700</name>
</gene>
<accession>A0A8H3L0C7</accession>
<sequence>MLYQNIRLKKFFFVKLFSYLFSQVQNTEVQRAEVQNTKGPEAEKPSSGSRIQNTEHAALDFISKVRNSISRRTTKSGIPFRGGPLSPELFRGGPVFRRTGTLFRGGPLSPELHRRTIKSGTPFRGGPLSPEFRGGPGFRRSGTRSRPKVRKKWTELFRRSGTLIRSGPVFRRSGTPIRSGPGYFEGQNSLSKRTMIFEGPELPLAAGHDIRRSGLSFAADHKGLDLPIRSGPGYFEVFRWNPILRFAAFRYGSRISGSFLKHNFEYKSKERKKGREL</sequence>
<dbReference type="AlphaFoldDB" id="A0A8H3L0C7"/>
<name>A0A8H3L0C7_9GLOM</name>
<comment type="caution">
    <text evidence="2">The sequence shown here is derived from an EMBL/GenBank/DDBJ whole genome shotgun (WGS) entry which is preliminary data.</text>
</comment>
<evidence type="ECO:0000313" key="2">
    <source>
        <dbReference type="EMBL" id="GES79182.1"/>
    </source>
</evidence>
<protein>
    <submittedName>
        <fullName evidence="2">Uncharacterized protein</fullName>
    </submittedName>
</protein>
<evidence type="ECO:0000313" key="3">
    <source>
        <dbReference type="Proteomes" id="UP000615446"/>
    </source>
</evidence>
<feature type="region of interest" description="Disordered" evidence="1">
    <location>
        <begin position="32"/>
        <end position="53"/>
    </location>
</feature>
<dbReference type="EMBL" id="BLAL01000043">
    <property type="protein sequence ID" value="GES79182.1"/>
    <property type="molecule type" value="Genomic_DNA"/>
</dbReference>
<proteinExistence type="predicted"/>
<reference evidence="2" key="1">
    <citation type="submission" date="2019-10" db="EMBL/GenBank/DDBJ databases">
        <title>Conservation and host-specific expression of non-tandemly repeated heterogenous ribosome RNA gene in arbuscular mycorrhizal fungi.</title>
        <authorList>
            <person name="Maeda T."/>
            <person name="Kobayashi Y."/>
            <person name="Nakagawa T."/>
            <person name="Ezawa T."/>
            <person name="Yamaguchi K."/>
            <person name="Bino T."/>
            <person name="Nishimoto Y."/>
            <person name="Shigenobu S."/>
            <person name="Kawaguchi M."/>
        </authorList>
    </citation>
    <scope>NUCLEOTIDE SEQUENCE</scope>
    <source>
        <strain evidence="2">HR1</strain>
    </source>
</reference>
<feature type="region of interest" description="Disordered" evidence="1">
    <location>
        <begin position="102"/>
        <end position="147"/>
    </location>
</feature>
<organism evidence="2 3">
    <name type="scientific">Rhizophagus clarus</name>
    <dbReference type="NCBI Taxonomy" id="94130"/>
    <lineage>
        <taxon>Eukaryota</taxon>
        <taxon>Fungi</taxon>
        <taxon>Fungi incertae sedis</taxon>
        <taxon>Mucoromycota</taxon>
        <taxon>Glomeromycotina</taxon>
        <taxon>Glomeromycetes</taxon>
        <taxon>Glomerales</taxon>
        <taxon>Glomeraceae</taxon>
        <taxon>Rhizophagus</taxon>
    </lineage>
</organism>